<sequence>MPYLRILPIDNVHRMGAMMGAGVGLTIGFIFGSYSILRHVLSVVMSAGMLIMRPRGGAGPRGFLPTLSQYMLSSAATFSFFLAIGSVIRNEDDPMLAARGRLVPYTQFTHDAGLVRRRWAEERQRTMGDRK</sequence>
<dbReference type="GO" id="GO:0005744">
    <property type="term" value="C:TIM23 mitochondrial import inner membrane translocase complex"/>
    <property type="evidence" value="ECO:0007669"/>
    <property type="project" value="TreeGrafter"/>
</dbReference>
<dbReference type="InterPro" id="IPR018450">
    <property type="entry name" value="Romo1/Mgr2"/>
</dbReference>
<keyword evidence="5 6" id="KW-0472">Membrane</keyword>
<dbReference type="FunCoup" id="A0A165D603">
    <property type="interactions" value="82"/>
</dbReference>
<comment type="similarity">
    <text evidence="2">Belongs to the MGR2 family.</text>
</comment>
<name>A0A165D603_9BASI</name>
<dbReference type="InParanoid" id="A0A165D603"/>
<feature type="transmembrane region" description="Helical" evidence="6">
    <location>
        <begin position="21"/>
        <end position="50"/>
    </location>
</feature>
<evidence type="ECO:0000256" key="2">
    <source>
        <dbReference type="ARBA" id="ARBA00007839"/>
    </source>
</evidence>
<dbReference type="Pfam" id="PF10247">
    <property type="entry name" value="Romo1"/>
    <property type="match status" value="1"/>
</dbReference>
<dbReference type="STRING" id="1353952.A0A165D603"/>
<dbReference type="GO" id="GO:0045039">
    <property type="term" value="P:protein insertion into mitochondrial inner membrane"/>
    <property type="evidence" value="ECO:0007669"/>
    <property type="project" value="TreeGrafter"/>
</dbReference>
<reference evidence="7 8" key="1">
    <citation type="journal article" date="2016" name="Mol. Biol. Evol.">
        <title>Comparative Genomics of Early-Diverging Mushroom-Forming Fungi Provides Insights into the Origins of Lignocellulose Decay Capabilities.</title>
        <authorList>
            <person name="Nagy L.G."/>
            <person name="Riley R."/>
            <person name="Tritt A."/>
            <person name="Adam C."/>
            <person name="Daum C."/>
            <person name="Floudas D."/>
            <person name="Sun H."/>
            <person name="Yadav J.S."/>
            <person name="Pangilinan J."/>
            <person name="Larsson K.H."/>
            <person name="Matsuura K."/>
            <person name="Barry K."/>
            <person name="Labutti K."/>
            <person name="Kuo R."/>
            <person name="Ohm R.A."/>
            <person name="Bhattacharya S.S."/>
            <person name="Shirouzu T."/>
            <person name="Yoshinaga Y."/>
            <person name="Martin F.M."/>
            <person name="Grigoriev I.V."/>
            <person name="Hibbett D.S."/>
        </authorList>
    </citation>
    <scope>NUCLEOTIDE SEQUENCE [LARGE SCALE GENOMIC DNA]</scope>
    <source>
        <strain evidence="7 8">HHB12733</strain>
    </source>
</reference>
<comment type="subcellular location">
    <subcellularLocation>
        <location evidence="1">Membrane</location>
    </subcellularLocation>
</comment>
<dbReference type="Proteomes" id="UP000076842">
    <property type="component" value="Unassembled WGS sequence"/>
</dbReference>
<dbReference type="OrthoDB" id="5409308at2759"/>
<dbReference type="SMART" id="SM01378">
    <property type="entry name" value="Romo1"/>
    <property type="match status" value="1"/>
</dbReference>
<organism evidence="7 8">
    <name type="scientific">Calocera cornea HHB12733</name>
    <dbReference type="NCBI Taxonomy" id="1353952"/>
    <lineage>
        <taxon>Eukaryota</taxon>
        <taxon>Fungi</taxon>
        <taxon>Dikarya</taxon>
        <taxon>Basidiomycota</taxon>
        <taxon>Agaricomycotina</taxon>
        <taxon>Dacrymycetes</taxon>
        <taxon>Dacrymycetales</taxon>
        <taxon>Dacrymycetaceae</taxon>
        <taxon>Calocera</taxon>
    </lineage>
</organism>
<gene>
    <name evidence="7" type="ORF">CALCODRAFT_476249</name>
</gene>
<evidence type="ECO:0000256" key="5">
    <source>
        <dbReference type="ARBA" id="ARBA00023136"/>
    </source>
</evidence>
<evidence type="ECO:0000256" key="6">
    <source>
        <dbReference type="SAM" id="Phobius"/>
    </source>
</evidence>
<evidence type="ECO:0000313" key="8">
    <source>
        <dbReference type="Proteomes" id="UP000076842"/>
    </source>
</evidence>
<evidence type="ECO:0000313" key="7">
    <source>
        <dbReference type="EMBL" id="KZT52147.1"/>
    </source>
</evidence>
<dbReference type="PANTHER" id="PTHR28525:SF1">
    <property type="entry name" value="REACTIVE OXYGEN SPECIES MODULATOR 1"/>
    <property type="match status" value="1"/>
</dbReference>
<keyword evidence="4 6" id="KW-1133">Transmembrane helix</keyword>
<evidence type="ECO:0000256" key="1">
    <source>
        <dbReference type="ARBA" id="ARBA00004370"/>
    </source>
</evidence>
<dbReference type="PANTHER" id="PTHR28525">
    <property type="entry name" value="REACTIVE OXYGEN SPECIES MODULATOR 1"/>
    <property type="match status" value="1"/>
</dbReference>
<dbReference type="EMBL" id="KV424076">
    <property type="protein sequence ID" value="KZT52147.1"/>
    <property type="molecule type" value="Genomic_DNA"/>
</dbReference>
<accession>A0A165D603</accession>
<keyword evidence="8" id="KW-1185">Reference proteome</keyword>
<evidence type="ECO:0000256" key="4">
    <source>
        <dbReference type="ARBA" id="ARBA00022989"/>
    </source>
</evidence>
<dbReference type="AlphaFoldDB" id="A0A165D603"/>
<evidence type="ECO:0000256" key="3">
    <source>
        <dbReference type="ARBA" id="ARBA00022692"/>
    </source>
</evidence>
<dbReference type="GO" id="GO:0030150">
    <property type="term" value="P:protein import into mitochondrial matrix"/>
    <property type="evidence" value="ECO:0007669"/>
    <property type="project" value="TreeGrafter"/>
</dbReference>
<proteinExistence type="inferred from homology"/>
<keyword evidence="3 6" id="KW-0812">Transmembrane</keyword>
<protein>
    <submittedName>
        <fullName evidence="7">Uncharacterized protein</fullName>
    </submittedName>
</protein>